<reference evidence="1" key="1">
    <citation type="submission" date="2021-05" db="EMBL/GenBank/DDBJ databases">
        <authorList>
            <person name="Alioto T."/>
            <person name="Alioto T."/>
            <person name="Gomez Garrido J."/>
        </authorList>
    </citation>
    <scope>NUCLEOTIDE SEQUENCE</scope>
</reference>
<accession>A0A8D8Z7F6</accession>
<name>A0A8D8Z7F6_9HEMI</name>
<dbReference type="EMBL" id="HBUF01424798">
    <property type="protein sequence ID" value="CAG6741271.1"/>
    <property type="molecule type" value="Transcribed_RNA"/>
</dbReference>
<organism evidence="1">
    <name type="scientific">Cacopsylla melanoneura</name>
    <dbReference type="NCBI Taxonomy" id="428564"/>
    <lineage>
        <taxon>Eukaryota</taxon>
        <taxon>Metazoa</taxon>
        <taxon>Ecdysozoa</taxon>
        <taxon>Arthropoda</taxon>
        <taxon>Hexapoda</taxon>
        <taxon>Insecta</taxon>
        <taxon>Pterygota</taxon>
        <taxon>Neoptera</taxon>
        <taxon>Paraneoptera</taxon>
        <taxon>Hemiptera</taxon>
        <taxon>Sternorrhyncha</taxon>
        <taxon>Psylloidea</taxon>
        <taxon>Psyllidae</taxon>
        <taxon>Psyllinae</taxon>
        <taxon>Cacopsylla</taxon>
    </lineage>
</organism>
<proteinExistence type="predicted"/>
<dbReference type="AlphaFoldDB" id="A0A8D8Z7F6"/>
<sequence length="113" mass="12677">MVHTRGSVTSRWESKLWSIPEGVSPAIKDFIRKHFQTVESDINADEEENEEAGAVCSDVCLCPDKKEPQPFPCPDGLPDEGVKVKKTKRVKVKGPCVKDTWDHTSQEGLQVRE</sequence>
<evidence type="ECO:0000313" key="1">
    <source>
        <dbReference type="EMBL" id="CAG6741271.1"/>
    </source>
</evidence>
<protein>
    <submittedName>
        <fullName evidence="1">Uncharacterized protein</fullName>
    </submittedName>
</protein>